<dbReference type="Gene3D" id="3.40.50.720">
    <property type="entry name" value="NAD(P)-binding Rossmann-like Domain"/>
    <property type="match status" value="1"/>
</dbReference>
<dbReference type="SUPFAM" id="SSF51735">
    <property type="entry name" value="NAD(P)-binding Rossmann-fold domains"/>
    <property type="match status" value="1"/>
</dbReference>
<dbReference type="PANTHER" id="PTHR43963">
    <property type="entry name" value="CARBONYL REDUCTASE 1-RELATED"/>
    <property type="match status" value="1"/>
</dbReference>
<dbReference type="InterPro" id="IPR036291">
    <property type="entry name" value="NAD(P)-bd_dom_sf"/>
</dbReference>
<dbReference type="PANTHER" id="PTHR43963:SF6">
    <property type="entry name" value="CHAIN DEHYDROGENASE FAMILY PROTEIN, PUTATIVE (AFU_ORTHOLOGUE AFUA_3G15350)-RELATED"/>
    <property type="match status" value="1"/>
</dbReference>
<evidence type="ECO:0000256" key="2">
    <source>
        <dbReference type="ARBA" id="ARBA00022857"/>
    </source>
</evidence>
<keyword evidence="2" id="KW-0521">NADP</keyword>
<evidence type="ECO:0000313" key="5">
    <source>
        <dbReference type="Proteomes" id="UP001295740"/>
    </source>
</evidence>
<dbReference type="EMBL" id="CAUWAG010000010">
    <property type="protein sequence ID" value="CAJ2507937.1"/>
    <property type="molecule type" value="Genomic_DNA"/>
</dbReference>
<dbReference type="InterPro" id="IPR002347">
    <property type="entry name" value="SDR_fam"/>
</dbReference>
<sequence>MSSTPRQTVLITGANTGIGEASARALAAKHAYHVIIGARNLAAGRAVASSLTAQGLHASAVHLDLADQASIEAAAKTIETDHGGKLDVLVNNAGVLTETDPSAAGLTLRQRFERTFVPNVFGAVCVTEAMLPLLRKAPVPRIVFVSSRMGSLANAQDPGAAFHDDDFRSYDCSKAALNLLALNYARMLRDAGGLVNAVCPGVVSTRINGFMEGAAAVETGAERIVEMATLGAGGPTGTFSDRKGEIAW</sequence>
<gene>
    <name evidence="4" type="ORF">KHLLAP_LOCUS8405</name>
</gene>
<comment type="caution">
    <text evidence="4">The sequence shown here is derived from an EMBL/GenBank/DDBJ whole genome shotgun (WGS) entry which is preliminary data.</text>
</comment>
<keyword evidence="5" id="KW-1185">Reference proteome</keyword>
<dbReference type="AlphaFoldDB" id="A0AAI8YKD5"/>
<proteinExistence type="inferred from homology"/>
<name>A0AAI8YKD5_9PEZI</name>
<accession>A0AAI8YKD5</accession>
<evidence type="ECO:0000256" key="3">
    <source>
        <dbReference type="ARBA" id="ARBA00023002"/>
    </source>
</evidence>
<organism evidence="4 5">
    <name type="scientific">Anthostomella pinea</name>
    <dbReference type="NCBI Taxonomy" id="933095"/>
    <lineage>
        <taxon>Eukaryota</taxon>
        <taxon>Fungi</taxon>
        <taxon>Dikarya</taxon>
        <taxon>Ascomycota</taxon>
        <taxon>Pezizomycotina</taxon>
        <taxon>Sordariomycetes</taxon>
        <taxon>Xylariomycetidae</taxon>
        <taxon>Xylariales</taxon>
        <taxon>Xylariaceae</taxon>
        <taxon>Anthostomella</taxon>
    </lineage>
</organism>
<protein>
    <submittedName>
        <fullName evidence="4">Uu.00g091230.m01.CDS01</fullName>
    </submittedName>
</protein>
<keyword evidence="3" id="KW-0560">Oxidoreductase</keyword>
<comment type="similarity">
    <text evidence="1">Belongs to the short-chain dehydrogenases/reductases (SDR) family.</text>
</comment>
<evidence type="ECO:0000313" key="4">
    <source>
        <dbReference type="EMBL" id="CAJ2507937.1"/>
    </source>
</evidence>
<evidence type="ECO:0000256" key="1">
    <source>
        <dbReference type="ARBA" id="ARBA00006484"/>
    </source>
</evidence>
<dbReference type="Pfam" id="PF00106">
    <property type="entry name" value="adh_short"/>
    <property type="match status" value="1"/>
</dbReference>
<dbReference type="PRINTS" id="PR00081">
    <property type="entry name" value="GDHRDH"/>
</dbReference>
<dbReference type="GO" id="GO:0016491">
    <property type="term" value="F:oxidoreductase activity"/>
    <property type="evidence" value="ECO:0007669"/>
    <property type="project" value="UniProtKB-KW"/>
</dbReference>
<dbReference type="Proteomes" id="UP001295740">
    <property type="component" value="Unassembled WGS sequence"/>
</dbReference>
<reference evidence="4" key="1">
    <citation type="submission" date="2023-10" db="EMBL/GenBank/DDBJ databases">
        <authorList>
            <person name="Hackl T."/>
        </authorList>
    </citation>
    <scope>NUCLEOTIDE SEQUENCE</scope>
</reference>